<sequence length="74" mass="7577">MNINWSLLVEVLVVAFGTALGTVVLFSLGVRGWSDHADAREKGGSSVVGIAMAAVSFALCAAIVAFGLWIIVAG</sequence>
<protein>
    <submittedName>
        <fullName evidence="2">Uncharacterized protein</fullName>
    </submittedName>
</protein>
<evidence type="ECO:0000313" key="3">
    <source>
        <dbReference type="Proteomes" id="UP000199651"/>
    </source>
</evidence>
<dbReference type="RefSeq" id="WP_091382152.1">
    <property type="nucleotide sequence ID" value="NZ_FNDV01000007.1"/>
</dbReference>
<dbReference type="AlphaFoldDB" id="A0A1H0UTJ1"/>
<keyword evidence="1" id="KW-0812">Transmembrane</keyword>
<dbReference type="STRING" id="504798.SAMN05421871_107352"/>
<reference evidence="3" key="1">
    <citation type="submission" date="2016-10" db="EMBL/GenBank/DDBJ databases">
        <authorList>
            <person name="Varghese N."/>
            <person name="Submissions S."/>
        </authorList>
    </citation>
    <scope>NUCLEOTIDE SEQUENCE [LARGE SCALE GENOMIC DNA]</scope>
    <source>
        <strain evidence="3">IBRC-M 10655</strain>
    </source>
</reference>
<accession>A0A1H0UTJ1</accession>
<dbReference type="OrthoDB" id="4249403at2"/>
<dbReference type="Proteomes" id="UP000199651">
    <property type="component" value="Unassembled WGS sequence"/>
</dbReference>
<name>A0A1H0UTJ1_9PSEU</name>
<feature type="transmembrane region" description="Helical" evidence="1">
    <location>
        <begin position="50"/>
        <end position="72"/>
    </location>
</feature>
<gene>
    <name evidence="2" type="ORF">SAMN05192558_11252</name>
</gene>
<keyword evidence="1" id="KW-0472">Membrane</keyword>
<organism evidence="2 3">
    <name type="scientific">Actinokineospora alba</name>
    <dbReference type="NCBI Taxonomy" id="504798"/>
    <lineage>
        <taxon>Bacteria</taxon>
        <taxon>Bacillati</taxon>
        <taxon>Actinomycetota</taxon>
        <taxon>Actinomycetes</taxon>
        <taxon>Pseudonocardiales</taxon>
        <taxon>Pseudonocardiaceae</taxon>
        <taxon>Actinokineospora</taxon>
    </lineage>
</organism>
<keyword evidence="1" id="KW-1133">Transmembrane helix</keyword>
<proteinExistence type="predicted"/>
<evidence type="ECO:0000313" key="2">
    <source>
        <dbReference type="EMBL" id="SDP69415.1"/>
    </source>
</evidence>
<evidence type="ECO:0000256" key="1">
    <source>
        <dbReference type="SAM" id="Phobius"/>
    </source>
</evidence>
<feature type="transmembrane region" description="Helical" evidence="1">
    <location>
        <begin position="7"/>
        <end position="30"/>
    </location>
</feature>
<keyword evidence="3" id="KW-1185">Reference proteome</keyword>
<dbReference type="EMBL" id="FNJB01000012">
    <property type="protein sequence ID" value="SDP69415.1"/>
    <property type="molecule type" value="Genomic_DNA"/>
</dbReference>